<name>A0ABT2ZL20_9RHOB</name>
<organism evidence="1 2">
    <name type="scientific">Albidovulum litorale</name>
    <dbReference type="NCBI Taxonomy" id="2984134"/>
    <lineage>
        <taxon>Bacteria</taxon>
        <taxon>Pseudomonadati</taxon>
        <taxon>Pseudomonadota</taxon>
        <taxon>Alphaproteobacteria</taxon>
        <taxon>Rhodobacterales</taxon>
        <taxon>Paracoccaceae</taxon>
        <taxon>Albidovulum</taxon>
    </lineage>
</organism>
<keyword evidence="2" id="KW-1185">Reference proteome</keyword>
<dbReference type="PROSITE" id="PS51257">
    <property type="entry name" value="PROKAR_LIPOPROTEIN"/>
    <property type="match status" value="1"/>
</dbReference>
<evidence type="ECO:0000313" key="2">
    <source>
        <dbReference type="Proteomes" id="UP001652564"/>
    </source>
</evidence>
<reference evidence="1 2" key="1">
    <citation type="submission" date="2022-10" db="EMBL/GenBank/DDBJ databases">
        <title>Defluviimonas sp. nov., isolated from ocean surface sediments.</title>
        <authorList>
            <person name="He W."/>
            <person name="Wang L."/>
            <person name="Zhang D.-F."/>
        </authorList>
    </citation>
    <scope>NUCLEOTIDE SEQUENCE [LARGE SCALE GENOMIC DNA]</scope>
    <source>
        <strain evidence="1 2">WL0050</strain>
    </source>
</reference>
<evidence type="ECO:0000313" key="1">
    <source>
        <dbReference type="EMBL" id="MCV2871829.1"/>
    </source>
</evidence>
<proteinExistence type="predicted"/>
<dbReference type="Proteomes" id="UP001652564">
    <property type="component" value="Unassembled WGS sequence"/>
</dbReference>
<gene>
    <name evidence="1" type="ORF">OEZ71_05925</name>
</gene>
<protein>
    <submittedName>
        <fullName evidence="1">Uncharacterized protein</fullName>
    </submittedName>
</protein>
<accession>A0ABT2ZL20</accession>
<dbReference type="EMBL" id="JAOWKZ010000002">
    <property type="protein sequence ID" value="MCV2871829.1"/>
    <property type="molecule type" value="Genomic_DNA"/>
</dbReference>
<sequence>MPIPRLIPLFLLAALAACGTPQEQCIRRATQEVRTLDQLIAETEANLARGYAYEEREVVRHVWQRCDDFIGQIPHRRMCLEPVFDTVKRPVAIDPEVETRKLEGLKSRRAALVKSAQAEIAACRAKYPE</sequence>
<comment type="caution">
    <text evidence="1">The sequence shown here is derived from an EMBL/GenBank/DDBJ whole genome shotgun (WGS) entry which is preliminary data.</text>
</comment>